<gene>
    <name evidence="2" type="ORF">NIES806_11230</name>
</gene>
<organism evidence="2 3">
    <name type="scientific">Dolichospermum compactum NIES-806</name>
    <dbReference type="NCBI Taxonomy" id="1973481"/>
    <lineage>
        <taxon>Bacteria</taxon>
        <taxon>Bacillati</taxon>
        <taxon>Cyanobacteriota</taxon>
        <taxon>Cyanophyceae</taxon>
        <taxon>Nostocales</taxon>
        <taxon>Aphanizomenonaceae</taxon>
        <taxon>Dolichospermum</taxon>
        <taxon>Dolichospermum compactum</taxon>
    </lineage>
</organism>
<accession>A0A1Z4V0H0</accession>
<dbReference type="RefSeq" id="WP_096665027.1">
    <property type="nucleotide sequence ID" value="NZ_AP018316.1"/>
</dbReference>
<keyword evidence="1" id="KW-0472">Membrane</keyword>
<reference evidence="2 3" key="1">
    <citation type="submission" date="2017-06" db="EMBL/GenBank/DDBJ databases">
        <title>Genome sequencing of cyanobaciteial culture collection at National Institute for Environmental Studies (NIES).</title>
        <authorList>
            <person name="Hirose Y."/>
            <person name="Shimura Y."/>
            <person name="Fujisawa T."/>
            <person name="Nakamura Y."/>
            <person name="Kawachi M."/>
        </authorList>
    </citation>
    <scope>NUCLEOTIDE SEQUENCE [LARGE SCALE GENOMIC DNA]</scope>
    <source>
        <strain evidence="2 3">NIES-806</strain>
    </source>
</reference>
<feature type="transmembrane region" description="Helical" evidence="1">
    <location>
        <begin position="20"/>
        <end position="39"/>
    </location>
</feature>
<feature type="transmembrane region" description="Helical" evidence="1">
    <location>
        <begin position="76"/>
        <end position="97"/>
    </location>
</feature>
<keyword evidence="1" id="KW-0812">Transmembrane</keyword>
<evidence type="ECO:0000313" key="2">
    <source>
        <dbReference type="EMBL" id="BAZ84923.1"/>
    </source>
</evidence>
<dbReference type="AlphaFoldDB" id="A0A1Z4V0H0"/>
<keyword evidence="1" id="KW-1133">Transmembrane helix</keyword>
<dbReference type="OrthoDB" id="514266at2"/>
<dbReference type="Proteomes" id="UP000218702">
    <property type="component" value="Chromosome"/>
</dbReference>
<protein>
    <submittedName>
        <fullName evidence="2">Uncharacterized protein</fullName>
    </submittedName>
</protein>
<sequence>MLDFNTLIEFSRNNCVGICAFLVPANILTTLLTIVLTVLNRPMGQVWMSIGFACTFASIMMLHVYTWFMIGVVMPPTYILLSLAITCLLTNILIIIWRRNSLQLFSFGK</sequence>
<evidence type="ECO:0000313" key="3">
    <source>
        <dbReference type="Proteomes" id="UP000218702"/>
    </source>
</evidence>
<keyword evidence="3" id="KW-1185">Reference proteome</keyword>
<proteinExistence type="predicted"/>
<dbReference type="EMBL" id="AP018316">
    <property type="protein sequence ID" value="BAZ84923.1"/>
    <property type="molecule type" value="Genomic_DNA"/>
</dbReference>
<dbReference type="KEGG" id="dcm:NIES806_11230"/>
<evidence type="ECO:0000256" key="1">
    <source>
        <dbReference type="SAM" id="Phobius"/>
    </source>
</evidence>
<feature type="transmembrane region" description="Helical" evidence="1">
    <location>
        <begin position="46"/>
        <end position="70"/>
    </location>
</feature>
<name>A0A1Z4V0H0_9CYAN</name>